<dbReference type="InterPro" id="IPR001542">
    <property type="entry name" value="Defensin_invertebrate/fungal"/>
</dbReference>
<evidence type="ECO:0000313" key="7">
    <source>
        <dbReference type="Proteomes" id="UP001153620"/>
    </source>
</evidence>
<dbReference type="GO" id="GO:0005615">
    <property type="term" value="C:extracellular space"/>
    <property type="evidence" value="ECO:0007669"/>
    <property type="project" value="TreeGrafter"/>
</dbReference>
<evidence type="ECO:0000256" key="2">
    <source>
        <dbReference type="ARBA" id="ARBA00022525"/>
    </source>
</evidence>
<keyword evidence="7" id="KW-1185">Reference proteome</keyword>
<dbReference type="OrthoDB" id="10038290at2759"/>
<dbReference type="Gene3D" id="3.30.30.10">
    <property type="entry name" value="Knottin, scorpion toxin-like"/>
    <property type="match status" value="1"/>
</dbReference>
<dbReference type="Proteomes" id="UP001153620">
    <property type="component" value="Chromosome 3"/>
</dbReference>
<dbReference type="PANTHER" id="PTHR13645:SF0">
    <property type="entry name" value="DEFENSIN"/>
    <property type="match status" value="1"/>
</dbReference>
<evidence type="ECO:0000259" key="5">
    <source>
        <dbReference type="PROSITE" id="PS51378"/>
    </source>
</evidence>
<sequence length="73" mass="8122">MHLRVIIIAFFALFALGYAHPLGSFPENLPTNDRAGRITCDVFGSNTLCALHCIQLTYKGGYCNDKKICICRN</sequence>
<proteinExistence type="predicted"/>
<dbReference type="PROSITE" id="PS51378">
    <property type="entry name" value="INVERT_DEFENSINS"/>
    <property type="match status" value="1"/>
</dbReference>
<dbReference type="InterPro" id="IPR036574">
    <property type="entry name" value="Scorpion_toxin-like_sf"/>
</dbReference>
<feature type="chain" id="PRO_5040297984" description="Invertebrate defensins family profile domain-containing protein" evidence="4">
    <location>
        <begin position="20"/>
        <end position="73"/>
    </location>
</feature>
<reference evidence="6" key="2">
    <citation type="submission" date="2022-10" db="EMBL/GenBank/DDBJ databases">
        <authorList>
            <consortium name="ENA_rothamsted_submissions"/>
            <consortium name="culmorum"/>
            <person name="King R."/>
        </authorList>
    </citation>
    <scope>NUCLEOTIDE SEQUENCE</scope>
</reference>
<dbReference type="SUPFAM" id="SSF57095">
    <property type="entry name" value="Scorpion toxin-like"/>
    <property type="match status" value="1"/>
</dbReference>
<name>A0A9N9S207_9DIPT</name>
<gene>
    <name evidence="6" type="ORF">CHIRRI_LOCUS12630</name>
</gene>
<feature type="signal peptide" evidence="4">
    <location>
        <begin position="1"/>
        <end position="19"/>
    </location>
</feature>
<protein>
    <recommendedName>
        <fullName evidence="5">Invertebrate defensins family profile domain-containing protein</fullName>
    </recommendedName>
</protein>
<dbReference type="Pfam" id="PF01097">
    <property type="entry name" value="Defensin_2"/>
    <property type="match status" value="1"/>
</dbReference>
<evidence type="ECO:0000256" key="3">
    <source>
        <dbReference type="ARBA" id="ARBA00023157"/>
    </source>
</evidence>
<dbReference type="GO" id="GO:0050830">
    <property type="term" value="P:defense response to Gram-positive bacterium"/>
    <property type="evidence" value="ECO:0007669"/>
    <property type="project" value="UniProtKB-ARBA"/>
</dbReference>
<accession>A0A9N9S207</accession>
<dbReference type="AlphaFoldDB" id="A0A9N9S207"/>
<evidence type="ECO:0000256" key="4">
    <source>
        <dbReference type="SAM" id="SignalP"/>
    </source>
</evidence>
<keyword evidence="2" id="KW-0964">Secreted</keyword>
<dbReference type="EMBL" id="OU895879">
    <property type="protein sequence ID" value="CAG9809810.1"/>
    <property type="molecule type" value="Genomic_DNA"/>
</dbReference>
<evidence type="ECO:0000256" key="1">
    <source>
        <dbReference type="ARBA" id="ARBA00004613"/>
    </source>
</evidence>
<dbReference type="GO" id="GO:0006959">
    <property type="term" value="P:humoral immune response"/>
    <property type="evidence" value="ECO:0007669"/>
    <property type="project" value="TreeGrafter"/>
</dbReference>
<dbReference type="CDD" id="cd21806">
    <property type="entry name" value="DEFL_defensin-like"/>
    <property type="match status" value="1"/>
</dbReference>
<keyword evidence="4" id="KW-0732">Signal</keyword>
<keyword evidence="3" id="KW-1015">Disulfide bond</keyword>
<feature type="domain" description="Invertebrate defensins family profile" evidence="5">
    <location>
        <begin position="37"/>
        <end position="73"/>
    </location>
</feature>
<comment type="subcellular location">
    <subcellularLocation>
        <location evidence="1">Secreted</location>
    </subcellularLocation>
</comment>
<evidence type="ECO:0000313" key="6">
    <source>
        <dbReference type="EMBL" id="CAG9809810.1"/>
    </source>
</evidence>
<organism evidence="6 7">
    <name type="scientific">Chironomus riparius</name>
    <dbReference type="NCBI Taxonomy" id="315576"/>
    <lineage>
        <taxon>Eukaryota</taxon>
        <taxon>Metazoa</taxon>
        <taxon>Ecdysozoa</taxon>
        <taxon>Arthropoda</taxon>
        <taxon>Hexapoda</taxon>
        <taxon>Insecta</taxon>
        <taxon>Pterygota</taxon>
        <taxon>Neoptera</taxon>
        <taxon>Endopterygota</taxon>
        <taxon>Diptera</taxon>
        <taxon>Nematocera</taxon>
        <taxon>Chironomoidea</taxon>
        <taxon>Chironomidae</taxon>
        <taxon>Chironominae</taxon>
        <taxon>Chironomus</taxon>
    </lineage>
</organism>
<dbReference type="PANTHER" id="PTHR13645">
    <property type="entry name" value="DEFENSIN"/>
    <property type="match status" value="1"/>
</dbReference>
<reference evidence="6" key="1">
    <citation type="submission" date="2022-01" db="EMBL/GenBank/DDBJ databases">
        <authorList>
            <person name="King R."/>
        </authorList>
    </citation>
    <scope>NUCLEOTIDE SEQUENCE</scope>
</reference>